<evidence type="ECO:0000256" key="1">
    <source>
        <dbReference type="ARBA" id="ARBA00003283"/>
    </source>
</evidence>
<dbReference type="InterPro" id="IPR010998">
    <property type="entry name" value="Integrase_recombinase_N"/>
</dbReference>
<evidence type="ECO:0000256" key="5">
    <source>
        <dbReference type="ARBA" id="ARBA00023172"/>
    </source>
</evidence>
<dbReference type="GO" id="GO:0015074">
    <property type="term" value="P:DNA integration"/>
    <property type="evidence" value="ECO:0007669"/>
    <property type="project" value="UniProtKB-KW"/>
</dbReference>
<evidence type="ECO:0000313" key="9">
    <source>
        <dbReference type="EMBL" id="MVX67376.1"/>
    </source>
</evidence>
<dbReference type="InterPro" id="IPR004107">
    <property type="entry name" value="Integrase_SAM-like_N"/>
</dbReference>
<dbReference type="GO" id="GO:0003677">
    <property type="term" value="F:DNA binding"/>
    <property type="evidence" value="ECO:0007669"/>
    <property type="project" value="UniProtKB-UniRule"/>
</dbReference>
<organism evidence="9 10">
    <name type="scientific">Clostridium chromiireducens</name>
    <dbReference type="NCBI Taxonomy" id="225345"/>
    <lineage>
        <taxon>Bacteria</taxon>
        <taxon>Bacillati</taxon>
        <taxon>Bacillota</taxon>
        <taxon>Clostridia</taxon>
        <taxon>Eubacteriales</taxon>
        <taxon>Clostridiaceae</taxon>
        <taxon>Clostridium</taxon>
    </lineage>
</organism>
<comment type="similarity">
    <text evidence="2">Belongs to the 'phage' integrase family.</text>
</comment>
<dbReference type="Gene3D" id="1.10.443.10">
    <property type="entry name" value="Intergrase catalytic core"/>
    <property type="match status" value="1"/>
</dbReference>
<evidence type="ECO:0000256" key="2">
    <source>
        <dbReference type="ARBA" id="ARBA00008857"/>
    </source>
</evidence>
<evidence type="ECO:0000256" key="4">
    <source>
        <dbReference type="ARBA" id="ARBA00023125"/>
    </source>
</evidence>
<dbReference type="RefSeq" id="WP_160361776.1">
    <property type="nucleotide sequence ID" value="NZ_WSRQ01000132.1"/>
</dbReference>
<dbReference type="InterPro" id="IPR002104">
    <property type="entry name" value="Integrase_catalytic"/>
</dbReference>
<comment type="caution">
    <text evidence="9">The sequence shown here is derived from an EMBL/GenBank/DDBJ whole genome shotgun (WGS) entry which is preliminary data.</text>
</comment>
<dbReference type="EMBL" id="WSRQ01000132">
    <property type="protein sequence ID" value="MVX67376.1"/>
    <property type="molecule type" value="Genomic_DNA"/>
</dbReference>
<dbReference type="Pfam" id="PF00589">
    <property type="entry name" value="Phage_integrase"/>
    <property type="match status" value="1"/>
</dbReference>
<dbReference type="PANTHER" id="PTHR30349">
    <property type="entry name" value="PHAGE INTEGRASE-RELATED"/>
    <property type="match status" value="1"/>
</dbReference>
<dbReference type="GO" id="GO:0006310">
    <property type="term" value="P:DNA recombination"/>
    <property type="evidence" value="ECO:0007669"/>
    <property type="project" value="UniProtKB-KW"/>
</dbReference>
<feature type="domain" description="Core-binding (CB)" evidence="8">
    <location>
        <begin position="111"/>
        <end position="194"/>
    </location>
</feature>
<evidence type="ECO:0000256" key="6">
    <source>
        <dbReference type="PROSITE-ProRule" id="PRU01248"/>
    </source>
</evidence>
<gene>
    <name evidence="9" type="ORF">GKZ28_27570</name>
</gene>
<dbReference type="InterPro" id="IPR050090">
    <property type="entry name" value="Tyrosine_recombinase_XerCD"/>
</dbReference>
<dbReference type="PROSITE" id="PS51898">
    <property type="entry name" value="TYR_RECOMBINASE"/>
    <property type="match status" value="1"/>
</dbReference>
<dbReference type="Proteomes" id="UP000656077">
    <property type="component" value="Unassembled WGS sequence"/>
</dbReference>
<accession>A0A964RT47</accession>
<reference evidence="9" key="1">
    <citation type="submission" date="2019-12" db="EMBL/GenBank/DDBJ databases">
        <title>Microbes associate with the intestines of laboratory mice.</title>
        <authorList>
            <person name="Navarre W."/>
            <person name="Wong E."/>
        </authorList>
    </citation>
    <scope>NUCLEOTIDE SEQUENCE</scope>
    <source>
        <strain evidence="9">NM79_F5</strain>
    </source>
</reference>
<comment type="function">
    <text evidence="1">Site-specific tyrosine recombinase, which acts by catalyzing the cutting and rejoining of the recombining DNA molecules.</text>
</comment>
<evidence type="ECO:0000256" key="3">
    <source>
        <dbReference type="ARBA" id="ARBA00022908"/>
    </source>
</evidence>
<dbReference type="InterPro" id="IPR044068">
    <property type="entry name" value="CB"/>
</dbReference>
<dbReference type="InterPro" id="IPR011010">
    <property type="entry name" value="DNA_brk_join_enz"/>
</dbReference>
<evidence type="ECO:0000313" key="10">
    <source>
        <dbReference type="Proteomes" id="UP000656077"/>
    </source>
</evidence>
<dbReference type="InterPro" id="IPR013762">
    <property type="entry name" value="Integrase-like_cat_sf"/>
</dbReference>
<feature type="domain" description="Tyr recombinase" evidence="7">
    <location>
        <begin position="217"/>
        <end position="401"/>
    </location>
</feature>
<protein>
    <submittedName>
        <fullName evidence="9">Tyrosine-type recombinase/integrase</fullName>
    </submittedName>
</protein>
<keyword evidence="3" id="KW-0229">DNA integration</keyword>
<dbReference type="SUPFAM" id="SSF56349">
    <property type="entry name" value="DNA breaking-rejoining enzymes"/>
    <property type="match status" value="1"/>
</dbReference>
<evidence type="ECO:0000259" key="8">
    <source>
        <dbReference type="PROSITE" id="PS51900"/>
    </source>
</evidence>
<dbReference type="PANTHER" id="PTHR30349:SF81">
    <property type="entry name" value="TYROSINE RECOMBINASE XERC"/>
    <property type="match status" value="1"/>
</dbReference>
<dbReference type="PROSITE" id="PS51900">
    <property type="entry name" value="CB"/>
    <property type="match status" value="1"/>
</dbReference>
<name>A0A964RT47_9CLOT</name>
<keyword evidence="4 6" id="KW-0238">DNA-binding</keyword>
<dbReference type="Pfam" id="PF02899">
    <property type="entry name" value="Phage_int_SAM_1"/>
    <property type="match status" value="1"/>
</dbReference>
<keyword evidence="5" id="KW-0233">DNA recombination</keyword>
<sequence length="410" mass="48155">MEEKKRPLTELIDMARSEMKLLNYRQSTIYSYQAVWKKFLLYTQNQTNEQYFSEKLGDSFLNDCYDCLNESNLKLLKSVRHAIRAIRVLGDYQMHNIILRSKCHNDELWLSSYGDIIDKFKEYLSQRTLSEGSMNRILHSLKSFFKFLYEQNITSCSTITSANISRYSKTLLGYSKKTLAVQMYSLRTFFKFLFLEGFHNEDLSIVVPKIRFVRRQHIPSTWTKEETEKILFSVDRGHPCGKRDYAILLLLTRLGLRESDVLNLKLDDIKWELNCIELCQTKTSRNLTLPLLKDVGWAIIEYLKQGRPITNEPFVFVKQVYPYNKMTDCYMICKKYIQLAEIKKPLGHQKGPHSFRHSLASRLLEKDIPLEMITEVLGHSNTNSTTDYLKIDIKNLIQCALDPEEVLKNE</sequence>
<proteinExistence type="inferred from homology"/>
<evidence type="ECO:0000259" key="7">
    <source>
        <dbReference type="PROSITE" id="PS51898"/>
    </source>
</evidence>
<dbReference type="AlphaFoldDB" id="A0A964RT47"/>
<dbReference type="Gene3D" id="1.10.150.130">
    <property type="match status" value="1"/>
</dbReference>